<dbReference type="InterPro" id="IPR027417">
    <property type="entry name" value="P-loop_NTPase"/>
</dbReference>
<evidence type="ECO:0000313" key="2">
    <source>
        <dbReference type="EMBL" id="MEA5402791.1"/>
    </source>
</evidence>
<dbReference type="InterPro" id="IPR022509">
    <property type="entry name" value="Conjugation_ATPase_TraG"/>
</dbReference>
<dbReference type="Pfam" id="PF19044">
    <property type="entry name" value="P-loop_TraG"/>
    <property type="match status" value="1"/>
</dbReference>
<dbReference type="InterPro" id="IPR043964">
    <property type="entry name" value="P-loop_TraG"/>
</dbReference>
<dbReference type="InterPro" id="IPR053155">
    <property type="entry name" value="F-pilin_assembly_TraC"/>
</dbReference>
<dbReference type="Gene3D" id="1.10.8.730">
    <property type="match status" value="1"/>
</dbReference>
<reference evidence="2 3" key="1">
    <citation type="submission" date="2023-12" db="EMBL/GenBank/DDBJ databases">
        <title>Novel species of the genus Arcicella isolated from rivers.</title>
        <authorList>
            <person name="Lu H."/>
        </authorList>
    </citation>
    <scope>NUCLEOTIDE SEQUENCE [LARGE SCALE GENOMIC DNA]</scope>
    <source>
        <strain evidence="2 3">DC2W</strain>
    </source>
</reference>
<gene>
    <name evidence="2" type="ORF">VB776_07690</name>
</gene>
<dbReference type="PANTHER" id="PTHR38467">
    <property type="match status" value="1"/>
</dbReference>
<dbReference type="Proteomes" id="UP001303899">
    <property type="component" value="Unassembled WGS sequence"/>
</dbReference>
<comment type="caution">
    <text evidence="2">The sequence shown here is derived from an EMBL/GenBank/DDBJ whole genome shotgun (WGS) entry which is preliminary data.</text>
</comment>
<dbReference type="EMBL" id="JAYGIL010000007">
    <property type="protein sequence ID" value="MEA5402791.1"/>
    <property type="molecule type" value="Genomic_DNA"/>
</dbReference>
<keyword evidence="3" id="KW-1185">Reference proteome</keyword>
<dbReference type="RefSeq" id="WP_323327686.1">
    <property type="nucleotide sequence ID" value="NZ_JAYGIL010000007.1"/>
</dbReference>
<dbReference type="PANTHER" id="PTHR38467:SF1">
    <property type="entry name" value="CONJUGATIVE TRANSFER: ASSEMBLY"/>
    <property type="match status" value="1"/>
</dbReference>
<dbReference type="Gene3D" id="3.40.50.300">
    <property type="entry name" value="P-loop containing nucleotide triphosphate hydrolases"/>
    <property type="match status" value="1"/>
</dbReference>
<evidence type="ECO:0000313" key="3">
    <source>
        <dbReference type="Proteomes" id="UP001303899"/>
    </source>
</evidence>
<feature type="domain" description="TraG P-loop" evidence="1">
    <location>
        <begin position="417"/>
        <end position="833"/>
    </location>
</feature>
<evidence type="ECO:0000259" key="1">
    <source>
        <dbReference type="Pfam" id="PF19044"/>
    </source>
</evidence>
<name>A0ABU5S320_9BACT</name>
<proteinExistence type="predicted"/>
<protein>
    <submittedName>
        <fullName evidence="2">TraG family conjugative transposon ATPase</fullName>
    </submittedName>
</protein>
<dbReference type="SUPFAM" id="SSF52540">
    <property type="entry name" value="P-loop containing nucleoside triphosphate hydrolases"/>
    <property type="match status" value="1"/>
</dbReference>
<dbReference type="NCBIfam" id="TIGR03783">
    <property type="entry name" value="Bac_Flav_CT_G"/>
    <property type="match status" value="1"/>
</dbReference>
<organism evidence="2 3">
    <name type="scientific">Arcicella gelida</name>
    <dbReference type="NCBI Taxonomy" id="2984195"/>
    <lineage>
        <taxon>Bacteria</taxon>
        <taxon>Pseudomonadati</taxon>
        <taxon>Bacteroidota</taxon>
        <taxon>Cytophagia</taxon>
        <taxon>Cytophagales</taxon>
        <taxon>Flectobacillaceae</taxon>
        <taxon>Arcicella</taxon>
    </lineage>
</organism>
<sequence length="872" mass="99890">MIINNKESFPIIGATDFGALLSRNGDITLCYEGVFANLNTLSADSYQQVNLNFKNAFSSLPAHTLLHAQTFFCFNDYTEGDINLQASSETYLGGANERLLFEKRFKQTKSYLFFTLVNTPPTKKTLSTNGIFSSLIKVDKKNIQKESIEKFTSSIEIFLRTLAQGMDFSFHLVDEKDLLGTKSHLNLCEKYMMLTQDTQDAIKDVIYLPDKNCLKVGDKYCGIYQIDSILSINDTISSFTGDKNLSTEISFFPAALCKSFTHKIDGECIYNVVIYKESLENVKSSLQSLIKQKSGILSFSEENEHSLQDTKLFLQNLIDGSGRLSPIRFYANLVFWHADSYEDLKVLKSQINDGFKKVDLIPFECNEELPIVFMNTMPGNAGNIGADQMILTYDAVGSSFLNFEETFAFDGKSALGLPLVNRNGARVIVDVFAESGNSRQRKAITGYNFFCLGPTGSGKSVSMNYLVRWAVESGAFVMLVDVGHSYENLCKNYLKGSYFSFGDEVPIQINPFVIDTEMPSERRLDMMLKLLLKAWKGDDLPSKLDENIVLQSISYYYNYVATKKREENEMIPLCFNSYYEYMASVFRHKDLPHLNTSKLFDINHFLDVLKIFHVGGIYAEVLNASYQIDLKNERFIVFELDNIKGNKVLFPLVVIYMMGTYEEILKEKLNQRKYLIIEEAWKAIMSDMFAEYIKEVYKTARKFKGTIGLVTQELDDIISSPIIKETVVTQSDIKFILSMAKYIKKIDKIAQVLSLEDKHVAMLLSLNRDLKTDDRFRELLILWTNEVYGVYGILLSHKEYWAYTTEAPEKNLVKFLYLREFNRNFELTINYLAELMIMLNGSPQAVIKFCDEKFNYNSKISHNPRMISYEYE</sequence>
<accession>A0ABU5S320</accession>